<dbReference type="GO" id="GO:0003735">
    <property type="term" value="F:structural constituent of ribosome"/>
    <property type="evidence" value="ECO:0007669"/>
    <property type="project" value="InterPro"/>
</dbReference>
<proteinExistence type="inferred from homology"/>
<dbReference type="InterPro" id="IPR012677">
    <property type="entry name" value="Nucleotide-bd_a/b_plait_sf"/>
</dbReference>
<comment type="subunit">
    <text evidence="6">Part of the 50S ribosomal subunit. Contacts protein L29, and trigger factor when it is bound to the ribosome.</text>
</comment>
<dbReference type="InterPro" id="IPR001014">
    <property type="entry name" value="Ribosomal_uL23_CS"/>
</dbReference>
<name>A0A926D1P5_9FIRM</name>
<accession>A0A926D1P5</accession>
<dbReference type="InterPro" id="IPR013025">
    <property type="entry name" value="Ribosomal_uL23-like"/>
</dbReference>
<dbReference type="PROSITE" id="PS00050">
    <property type="entry name" value="RIBOSOMAL_L23"/>
    <property type="match status" value="1"/>
</dbReference>
<dbReference type="GO" id="GO:1990904">
    <property type="term" value="C:ribonucleoprotein complex"/>
    <property type="evidence" value="ECO:0007669"/>
    <property type="project" value="UniProtKB-KW"/>
</dbReference>
<dbReference type="InterPro" id="IPR012678">
    <property type="entry name" value="Ribosomal_uL23/eL15/eS24_sf"/>
</dbReference>
<dbReference type="AlphaFoldDB" id="A0A926D1P5"/>
<evidence type="ECO:0000256" key="7">
    <source>
        <dbReference type="RuleBase" id="RU003934"/>
    </source>
</evidence>
<dbReference type="SUPFAM" id="SSF54189">
    <property type="entry name" value="Ribosomal proteins S24e, L23 and L15e"/>
    <property type="match status" value="1"/>
</dbReference>
<evidence type="ECO:0000256" key="1">
    <source>
        <dbReference type="ARBA" id="ARBA00006700"/>
    </source>
</evidence>
<evidence type="ECO:0000256" key="5">
    <source>
        <dbReference type="ARBA" id="ARBA00023274"/>
    </source>
</evidence>
<dbReference type="GO" id="GO:0005840">
    <property type="term" value="C:ribosome"/>
    <property type="evidence" value="ECO:0007669"/>
    <property type="project" value="UniProtKB-KW"/>
</dbReference>
<dbReference type="NCBIfam" id="NF004363">
    <property type="entry name" value="PRK05738.2-4"/>
    <property type="match status" value="1"/>
</dbReference>
<protein>
    <recommendedName>
        <fullName evidence="6">Large ribosomal subunit protein uL23</fullName>
    </recommendedName>
</protein>
<dbReference type="PANTHER" id="PTHR11620">
    <property type="entry name" value="60S RIBOSOMAL PROTEIN L23A"/>
    <property type="match status" value="1"/>
</dbReference>
<gene>
    <name evidence="6 8" type="primary">rplW</name>
    <name evidence="8" type="ORF">H8699_10445</name>
</gene>
<comment type="function">
    <text evidence="6">One of the early assembly proteins it binds 23S rRNA. One of the proteins that surrounds the polypeptide exit tunnel on the outside of the ribosome. Forms the main docking site for trigger factor binding to the ribosome.</text>
</comment>
<evidence type="ECO:0000256" key="2">
    <source>
        <dbReference type="ARBA" id="ARBA00022730"/>
    </source>
</evidence>
<dbReference type="Proteomes" id="UP000654279">
    <property type="component" value="Unassembled WGS sequence"/>
</dbReference>
<evidence type="ECO:0000256" key="6">
    <source>
        <dbReference type="HAMAP-Rule" id="MF_01369"/>
    </source>
</evidence>
<keyword evidence="5 6" id="KW-0687">Ribonucleoprotein</keyword>
<dbReference type="GO" id="GO:0019843">
    <property type="term" value="F:rRNA binding"/>
    <property type="evidence" value="ECO:0007669"/>
    <property type="project" value="UniProtKB-UniRule"/>
</dbReference>
<evidence type="ECO:0000256" key="3">
    <source>
        <dbReference type="ARBA" id="ARBA00022884"/>
    </source>
</evidence>
<evidence type="ECO:0000313" key="9">
    <source>
        <dbReference type="Proteomes" id="UP000654279"/>
    </source>
</evidence>
<dbReference type="Gene3D" id="3.30.70.330">
    <property type="match status" value="1"/>
</dbReference>
<evidence type="ECO:0000313" key="8">
    <source>
        <dbReference type="EMBL" id="MBC8529846.1"/>
    </source>
</evidence>
<dbReference type="GO" id="GO:0006412">
    <property type="term" value="P:translation"/>
    <property type="evidence" value="ECO:0007669"/>
    <property type="project" value="UniProtKB-UniRule"/>
</dbReference>
<organism evidence="8 9">
    <name type="scientific">Luoshenia tenuis</name>
    <dbReference type="NCBI Taxonomy" id="2763654"/>
    <lineage>
        <taxon>Bacteria</taxon>
        <taxon>Bacillati</taxon>
        <taxon>Bacillota</taxon>
        <taxon>Clostridia</taxon>
        <taxon>Christensenellales</taxon>
        <taxon>Christensenellaceae</taxon>
        <taxon>Luoshenia</taxon>
    </lineage>
</organism>
<evidence type="ECO:0000256" key="4">
    <source>
        <dbReference type="ARBA" id="ARBA00022980"/>
    </source>
</evidence>
<dbReference type="Pfam" id="PF00276">
    <property type="entry name" value="Ribosomal_L23"/>
    <property type="match status" value="1"/>
</dbReference>
<comment type="caution">
    <text evidence="8">The sequence shown here is derived from an EMBL/GenBank/DDBJ whole genome shotgun (WGS) entry which is preliminary data.</text>
</comment>
<dbReference type="EMBL" id="JACRSO010000005">
    <property type="protein sequence ID" value="MBC8529846.1"/>
    <property type="molecule type" value="Genomic_DNA"/>
</dbReference>
<keyword evidence="9" id="KW-1185">Reference proteome</keyword>
<reference evidence="8" key="1">
    <citation type="submission" date="2020-08" db="EMBL/GenBank/DDBJ databases">
        <title>Genome public.</title>
        <authorList>
            <person name="Liu C."/>
            <person name="Sun Q."/>
        </authorList>
    </citation>
    <scope>NUCLEOTIDE SEQUENCE</scope>
    <source>
        <strain evidence="8">NSJ-44</strain>
    </source>
</reference>
<keyword evidence="2 6" id="KW-0699">rRNA-binding</keyword>
<dbReference type="FunFam" id="3.30.70.330:FF:000001">
    <property type="entry name" value="50S ribosomal protein L23"/>
    <property type="match status" value="1"/>
</dbReference>
<dbReference type="RefSeq" id="WP_147518599.1">
    <property type="nucleotide sequence ID" value="NZ_JACRSO010000005.1"/>
</dbReference>
<keyword evidence="4 6" id="KW-0689">Ribosomal protein</keyword>
<dbReference type="HAMAP" id="MF_01369_B">
    <property type="entry name" value="Ribosomal_uL23_B"/>
    <property type="match status" value="1"/>
</dbReference>
<comment type="similarity">
    <text evidence="1 6 7">Belongs to the universal ribosomal protein uL23 family.</text>
</comment>
<sequence>MRSPYDVVIRPVLTEKSYDGFADKRYTFIVAPDSNKTEIKLAIEAIFGVKVAKVNTMNNEGKLTRRGNIVGRKPATKKAYVTLKEDSKPIEFFEGMAQ</sequence>
<keyword evidence="3 6" id="KW-0694">RNA-binding</keyword>